<gene>
    <name evidence="2" type="ORF">BSZ32_15805</name>
</gene>
<dbReference type="AlphaFoldDB" id="A0A2S7U448"/>
<dbReference type="EMBL" id="MQWA01000001">
    <property type="protein sequence ID" value="PQJ29799.1"/>
    <property type="molecule type" value="Genomic_DNA"/>
</dbReference>
<protein>
    <recommendedName>
        <fullName evidence="4">GerMN domain-containing protein</fullName>
    </recommendedName>
</protein>
<evidence type="ECO:0000313" key="3">
    <source>
        <dbReference type="Proteomes" id="UP000239907"/>
    </source>
</evidence>
<keyword evidence="1" id="KW-0732">Signal</keyword>
<reference evidence="2 3" key="1">
    <citation type="submission" date="2016-12" db="EMBL/GenBank/DDBJ databases">
        <title>Study of bacterial adaptation to deep sea.</title>
        <authorList>
            <person name="Song J."/>
            <person name="Yoshizawa S."/>
            <person name="Kogure K."/>
        </authorList>
    </citation>
    <scope>NUCLEOTIDE SEQUENCE [LARGE SCALE GENOMIC DNA]</scope>
    <source>
        <strain evidence="2 3">SAORIC-165</strain>
    </source>
</reference>
<dbReference type="Proteomes" id="UP000239907">
    <property type="component" value="Unassembled WGS sequence"/>
</dbReference>
<feature type="signal peptide" evidence="1">
    <location>
        <begin position="1"/>
        <end position="18"/>
    </location>
</feature>
<accession>A0A2S7U448</accession>
<feature type="chain" id="PRO_5015572710" description="GerMN domain-containing protein" evidence="1">
    <location>
        <begin position="19"/>
        <end position="185"/>
    </location>
</feature>
<dbReference type="OrthoDB" id="196575at2"/>
<proteinExistence type="predicted"/>
<comment type="caution">
    <text evidence="2">The sequence shown here is derived from an EMBL/GenBank/DDBJ whole genome shotgun (WGS) entry which is preliminary data.</text>
</comment>
<evidence type="ECO:0000256" key="1">
    <source>
        <dbReference type="SAM" id="SignalP"/>
    </source>
</evidence>
<organism evidence="2 3">
    <name type="scientific">Rubritalea profundi</name>
    <dbReference type="NCBI Taxonomy" id="1658618"/>
    <lineage>
        <taxon>Bacteria</taxon>
        <taxon>Pseudomonadati</taxon>
        <taxon>Verrucomicrobiota</taxon>
        <taxon>Verrucomicrobiia</taxon>
        <taxon>Verrucomicrobiales</taxon>
        <taxon>Rubritaleaceae</taxon>
        <taxon>Rubritalea</taxon>
    </lineage>
</organism>
<name>A0A2S7U448_9BACT</name>
<sequence>MIKKILTLLFVLSSLAQASTKSVYRVWQPISLHGTDVSSVLGKESGVDYTVLMSRPVVLSGALPEDLVYAVALKHQLARIGGYDEPEANLIALSKIKLRAQLTDNGLLVTVDVSGAKVPKEVEVSLFDVVKLSVNAIKMTIQNYGAAYLQEGLPCTIMITGDEKGPQLEQLKKLSVRFVATRDGK</sequence>
<keyword evidence="3" id="KW-1185">Reference proteome</keyword>
<evidence type="ECO:0008006" key="4">
    <source>
        <dbReference type="Google" id="ProtNLM"/>
    </source>
</evidence>
<dbReference type="RefSeq" id="WP_105044314.1">
    <property type="nucleotide sequence ID" value="NZ_MQWA01000001.1"/>
</dbReference>
<evidence type="ECO:0000313" key="2">
    <source>
        <dbReference type="EMBL" id="PQJ29799.1"/>
    </source>
</evidence>